<dbReference type="EMBL" id="JAGIOO010000001">
    <property type="protein sequence ID" value="MBP2479551.1"/>
    <property type="molecule type" value="Genomic_DNA"/>
</dbReference>
<evidence type="ECO:0000313" key="4">
    <source>
        <dbReference type="EMBL" id="MBP2479551.1"/>
    </source>
</evidence>
<keyword evidence="5" id="KW-1185">Reference proteome</keyword>
<dbReference type="PROSITE" id="PS51175">
    <property type="entry name" value="CBM6"/>
    <property type="match status" value="1"/>
</dbReference>
<accession>A0ABS5ASL5</accession>
<comment type="caution">
    <text evidence="4">The sequence shown here is derived from an EMBL/GenBank/DDBJ whole genome shotgun (WGS) entry which is preliminary data.</text>
</comment>
<dbReference type="SUPFAM" id="SSF49785">
    <property type="entry name" value="Galactose-binding domain-like"/>
    <property type="match status" value="1"/>
</dbReference>
<dbReference type="InterPro" id="IPR032267">
    <property type="entry name" value="DUF4832"/>
</dbReference>
<organism evidence="4 5">
    <name type="scientific">Crossiella equi</name>
    <dbReference type="NCBI Taxonomy" id="130796"/>
    <lineage>
        <taxon>Bacteria</taxon>
        <taxon>Bacillati</taxon>
        <taxon>Actinomycetota</taxon>
        <taxon>Actinomycetes</taxon>
        <taxon>Pseudonocardiales</taxon>
        <taxon>Pseudonocardiaceae</taxon>
        <taxon>Crossiella</taxon>
    </lineage>
</organism>
<feature type="signal peptide" evidence="2">
    <location>
        <begin position="1"/>
        <end position="35"/>
    </location>
</feature>
<evidence type="ECO:0000256" key="2">
    <source>
        <dbReference type="SAM" id="SignalP"/>
    </source>
</evidence>
<proteinExistence type="predicted"/>
<dbReference type="Proteomes" id="UP001519363">
    <property type="component" value="Unassembled WGS sequence"/>
</dbReference>
<dbReference type="Pfam" id="PF16116">
    <property type="entry name" value="DUF4832"/>
    <property type="match status" value="1"/>
</dbReference>
<evidence type="ECO:0000259" key="3">
    <source>
        <dbReference type="PROSITE" id="PS51175"/>
    </source>
</evidence>
<feature type="compositionally biased region" description="Pro residues" evidence="1">
    <location>
        <begin position="47"/>
        <end position="59"/>
    </location>
</feature>
<keyword evidence="2" id="KW-0732">Signal</keyword>
<protein>
    <recommendedName>
        <fullName evidence="3">CBM6 domain-containing protein</fullName>
    </recommendedName>
</protein>
<dbReference type="CDD" id="cd04081">
    <property type="entry name" value="CBM35_galactosidase-like"/>
    <property type="match status" value="1"/>
</dbReference>
<sequence>MFTPTYGRRRPALVAALCATVLAVLPAAPPGLALAAAPTSAAGVPARPDPGPAPDPALPAHPLAAGQAPLDNPLKGFARFYQPGTDPNAGYPASLSWAYFGLSEVMTSATACGQYDWTLVDQTLDAIAAAGHQAAIRFYLEYPGGTGSHPANAIPPCFTGHVAMRQNTYWGTTSPDYDSPFLVSALKGFIGALGARYDNDPRLGFLHLGLIGLWGEWHTWPYDTDTSSDTYPNYMPTDANGAEIINAFHRAFPRTRLELRYPGLAGGAADRLSRIGYHDDSFCYREGSPLQGVTLPASLGGAPWAQLEKALEHGVENRWITASVGGEVRPEIQATAFDHWPGGAGAVDNMKACIELEHSTWKINERSREYSPDHPGAGAAVRLMGYNLTVSDAYFHNTAQGRTKVGVRIANTGVAPFYYPWTVQLGLKNSAGNLVRTWDTPWDLRQAMPLRIRAFPEWQAGSDYLDYGHRRYFDTSVDLSGLAQGGYQLVLKVRNPLESVSAKAKKLRFANAGQHADGWLALGAMTVAPGDAAAREAEAPGNTLAGGATVAACTGCSGGHKVGYLGNGGSLTITGVDGGAGGQRTVTLHYASQQARTATVTANGQDARPVSFAPTANWDTTGTATVSLPLLAGQGNTVAIANAGGWAPDIDKIIVS</sequence>
<dbReference type="RefSeq" id="WP_209707770.1">
    <property type="nucleotide sequence ID" value="NZ_JAGIOO010000001.1"/>
</dbReference>
<dbReference type="InterPro" id="IPR055240">
    <property type="entry name" value="CBM13-like"/>
</dbReference>
<name>A0ABS5ASL5_9PSEU</name>
<feature type="region of interest" description="Disordered" evidence="1">
    <location>
        <begin position="41"/>
        <end position="62"/>
    </location>
</feature>
<reference evidence="4 5" key="1">
    <citation type="submission" date="2021-03" db="EMBL/GenBank/DDBJ databases">
        <title>Sequencing the genomes of 1000 actinobacteria strains.</title>
        <authorList>
            <person name="Klenk H.-P."/>
        </authorList>
    </citation>
    <scope>NUCLEOTIDE SEQUENCE [LARGE SCALE GENOMIC DNA]</scope>
    <source>
        <strain evidence="4 5">DSM 44580</strain>
    </source>
</reference>
<evidence type="ECO:0000256" key="1">
    <source>
        <dbReference type="SAM" id="MobiDB-lite"/>
    </source>
</evidence>
<dbReference type="Pfam" id="PF22704">
    <property type="entry name" value="CBM13-like"/>
    <property type="match status" value="1"/>
</dbReference>
<evidence type="ECO:0000313" key="5">
    <source>
        <dbReference type="Proteomes" id="UP001519363"/>
    </source>
</evidence>
<dbReference type="Gene3D" id="2.60.120.260">
    <property type="entry name" value="Galactose-binding domain-like"/>
    <property type="match status" value="1"/>
</dbReference>
<feature type="domain" description="CBM6" evidence="3">
    <location>
        <begin position="533"/>
        <end position="656"/>
    </location>
</feature>
<dbReference type="InterPro" id="IPR008979">
    <property type="entry name" value="Galactose-bd-like_sf"/>
</dbReference>
<feature type="chain" id="PRO_5045718751" description="CBM6 domain-containing protein" evidence="2">
    <location>
        <begin position="36"/>
        <end position="656"/>
    </location>
</feature>
<gene>
    <name evidence="4" type="ORF">JOF53_008423</name>
</gene>
<dbReference type="Gene3D" id="3.20.20.80">
    <property type="entry name" value="Glycosidases"/>
    <property type="match status" value="1"/>
</dbReference>
<dbReference type="InterPro" id="IPR005084">
    <property type="entry name" value="CBM6"/>
</dbReference>